<dbReference type="EMBL" id="JAHXCT010000007">
    <property type="protein sequence ID" value="MBW4769983.1"/>
    <property type="molecule type" value="Genomic_DNA"/>
</dbReference>
<comment type="caution">
    <text evidence="1">The sequence shown here is derived from an EMBL/GenBank/DDBJ whole genome shotgun (WGS) entry which is preliminary data.</text>
</comment>
<accession>A0ABS6YGX6</accession>
<sequence>MISLKEFNIDLKALSDGNTVRSYTINDGFFETLDTLDVKGGNLDAEVTIHRTSSYFELSFKIKGEVVVSCDKCLDDMSQPIDTEAKLLVRFGHEYSEEDELVIVAEDDPFLDLSWFIYEFIQLNIPIKHVHAPGKCNPAMIKMLQEHSTTRSSGRDEEAAIDPRWSKLNELKNK</sequence>
<dbReference type="Proteomes" id="UP000788426">
    <property type="component" value="Unassembled WGS sequence"/>
</dbReference>
<proteinExistence type="predicted"/>
<evidence type="ECO:0000313" key="1">
    <source>
        <dbReference type="EMBL" id="MBW4769983.1"/>
    </source>
</evidence>
<dbReference type="GeneID" id="93183165"/>
<dbReference type="Pfam" id="PF02620">
    <property type="entry name" value="YceD"/>
    <property type="match status" value="1"/>
</dbReference>
<organism evidence="1 2">
    <name type="scientific">Hoylesella nanceiensis</name>
    <dbReference type="NCBI Taxonomy" id="425941"/>
    <lineage>
        <taxon>Bacteria</taxon>
        <taxon>Pseudomonadati</taxon>
        <taxon>Bacteroidota</taxon>
        <taxon>Bacteroidia</taxon>
        <taxon>Bacteroidales</taxon>
        <taxon>Prevotellaceae</taxon>
        <taxon>Hoylesella</taxon>
    </lineage>
</organism>
<gene>
    <name evidence="1" type="ORF">KZO38_09485</name>
</gene>
<dbReference type="RefSeq" id="WP_018363231.1">
    <property type="nucleotide sequence ID" value="NZ_CAUSYV010000044.1"/>
</dbReference>
<keyword evidence="2" id="KW-1185">Reference proteome</keyword>
<dbReference type="InterPro" id="IPR003772">
    <property type="entry name" value="YceD"/>
</dbReference>
<reference evidence="1 2" key="1">
    <citation type="submission" date="2021-07" db="EMBL/GenBank/DDBJ databases">
        <title>Genomic diversity and antimicrobial resistance of Prevotella spp. isolated from chronic lung disease airways.</title>
        <authorList>
            <person name="Webb K.A."/>
            <person name="Olagoke O.S."/>
            <person name="Baird T."/>
            <person name="Neill J."/>
            <person name="Pham A."/>
            <person name="Wells T.J."/>
            <person name="Ramsay K.A."/>
            <person name="Bell S.C."/>
            <person name="Sarovich D.S."/>
            <person name="Price E.P."/>
        </authorList>
    </citation>
    <scope>NUCLEOTIDE SEQUENCE [LARGE SCALE GENOMIC DNA]</scope>
    <source>
        <strain evidence="1 2">SCHI0011.S.12</strain>
    </source>
</reference>
<protein>
    <submittedName>
        <fullName evidence="1">DUF177 domain-containing protein</fullName>
    </submittedName>
</protein>
<name>A0ABS6YGX6_9BACT</name>
<evidence type="ECO:0000313" key="2">
    <source>
        <dbReference type="Proteomes" id="UP000788426"/>
    </source>
</evidence>